<gene>
    <name evidence="2" type="ORF">B0F90DRAFT_164451</name>
</gene>
<feature type="compositionally biased region" description="Polar residues" evidence="1">
    <location>
        <begin position="27"/>
        <end position="68"/>
    </location>
</feature>
<reference evidence="2" key="1">
    <citation type="journal article" date="2022" name="New Phytol.">
        <title>Evolutionary transition to the ectomycorrhizal habit in the genomes of a hyperdiverse lineage of mushroom-forming fungi.</title>
        <authorList>
            <person name="Looney B."/>
            <person name="Miyauchi S."/>
            <person name="Morin E."/>
            <person name="Drula E."/>
            <person name="Courty P.E."/>
            <person name="Kohler A."/>
            <person name="Kuo A."/>
            <person name="LaButti K."/>
            <person name="Pangilinan J."/>
            <person name="Lipzen A."/>
            <person name="Riley R."/>
            <person name="Andreopoulos W."/>
            <person name="He G."/>
            <person name="Johnson J."/>
            <person name="Nolan M."/>
            <person name="Tritt A."/>
            <person name="Barry K.W."/>
            <person name="Grigoriev I.V."/>
            <person name="Nagy L.G."/>
            <person name="Hibbett D."/>
            <person name="Henrissat B."/>
            <person name="Matheny P.B."/>
            <person name="Labbe J."/>
            <person name="Martin F.M."/>
        </authorList>
    </citation>
    <scope>NUCLEOTIDE SEQUENCE</scope>
    <source>
        <strain evidence="2">BPL690</strain>
    </source>
</reference>
<evidence type="ECO:0000313" key="3">
    <source>
        <dbReference type="Proteomes" id="UP001203297"/>
    </source>
</evidence>
<sequence>MFTLSSSLWTLKENPSPKLSQLGEVHGSTTSLHLPSHTLNDSPSIASSEFSTSPQEETILQRSRSSHSFRLLPFHRRGSRSLSPSPSDHSRSESAPPYLREAAHFRKASSSSSDQNHQHAWKIISIAPGHKPKHKNQKDNDKPSASRVGRARTDPYGVPYSFPSPLSPGAYDYVRLVQLDRKLVLDPDFRAHRMDRRRNASFPPGKRVRSV</sequence>
<accession>A0AAD4QSF2</accession>
<organism evidence="2 3">
    <name type="scientific">Multifurca ochricompacta</name>
    <dbReference type="NCBI Taxonomy" id="376703"/>
    <lineage>
        <taxon>Eukaryota</taxon>
        <taxon>Fungi</taxon>
        <taxon>Dikarya</taxon>
        <taxon>Basidiomycota</taxon>
        <taxon>Agaricomycotina</taxon>
        <taxon>Agaricomycetes</taxon>
        <taxon>Russulales</taxon>
        <taxon>Russulaceae</taxon>
        <taxon>Multifurca</taxon>
    </lineage>
</organism>
<keyword evidence="3" id="KW-1185">Reference proteome</keyword>
<name>A0AAD4QSF2_9AGAM</name>
<feature type="region of interest" description="Disordered" evidence="1">
    <location>
        <begin position="127"/>
        <end position="160"/>
    </location>
</feature>
<dbReference type="EMBL" id="WTXG01000001">
    <property type="protein sequence ID" value="KAI0308367.1"/>
    <property type="molecule type" value="Genomic_DNA"/>
</dbReference>
<dbReference type="AlphaFoldDB" id="A0AAD4QSF2"/>
<evidence type="ECO:0000313" key="2">
    <source>
        <dbReference type="EMBL" id="KAI0308367.1"/>
    </source>
</evidence>
<evidence type="ECO:0000256" key="1">
    <source>
        <dbReference type="SAM" id="MobiDB-lite"/>
    </source>
</evidence>
<feature type="region of interest" description="Disordered" evidence="1">
    <location>
        <begin position="1"/>
        <end position="96"/>
    </location>
</feature>
<dbReference type="Proteomes" id="UP001203297">
    <property type="component" value="Unassembled WGS sequence"/>
</dbReference>
<protein>
    <submittedName>
        <fullName evidence="2">Uncharacterized protein</fullName>
    </submittedName>
</protein>
<proteinExistence type="predicted"/>
<comment type="caution">
    <text evidence="2">The sequence shown here is derived from an EMBL/GenBank/DDBJ whole genome shotgun (WGS) entry which is preliminary data.</text>
</comment>